<dbReference type="SMART" id="SM00710">
    <property type="entry name" value="PbH1"/>
    <property type="match status" value="6"/>
</dbReference>
<accession>A0A2U1JGW3</accession>
<feature type="signal peptide" evidence="2">
    <location>
        <begin position="1"/>
        <end position="25"/>
    </location>
</feature>
<dbReference type="Pfam" id="PF18962">
    <property type="entry name" value="Por_Secre_tail"/>
    <property type="match status" value="1"/>
</dbReference>
<keyword evidence="5" id="KW-1185">Reference proteome</keyword>
<dbReference type="Proteomes" id="UP000245449">
    <property type="component" value="Unassembled WGS sequence"/>
</dbReference>
<feature type="chain" id="PRO_5015439343" description="Secretion system C-terminal sorting domain-containing protein" evidence="2">
    <location>
        <begin position="26"/>
        <end position="503"/>
    </location>
</feature>
<dbReference type="EMBL" id="QCZI01000018">
    <property type="protein sequence ID" value="PWA04178.1"/>
    <property type="molecule type" value="Genomic_DNA"/>
</dbReference>
<evidence type="ECO:0000259" key="3">
    <source>
        <dbReference type="Pfam" id="PF18962"/>
    </source>
</evidence>
<dbReference type="RefSeq" id="WP_116725686.1">
    <property type="nucleotide sequence ID" value="NZ_QCZI01000018.1"/>
</dbReference>
<protein>
    <recommendedName>
        <fullName evidence="3">Secretion system C-terminal sorting domain-containing protein</fullName>
    </recommendedName>
</protein>
<evidence type="ECO:0000256" key="2">
    <source>
        <dbReference type="SAM" id="SignalP"/>
    </source>
</evidence>
<dbReference type="NCBIfam" id="TIGR04183">
    <property type="entry name" value="Por_Secre_tail"/>
    <property type="match status" value="1"/>
</dbReference>
<feature type="domain" description="Secretion system C-terminal sorting" evidence="3">
    <location>
        <begin position="432"/>
        <end position="502"/>
    </location>
</feature>
<organism evidence="4 5">
    <name type="scientific">Flavobacterium psychrotolerans</name>
    <dbReference type="NCBI Taxonomy" id="2169410"/>
    <lineage>
        <taxon>Bacteria</taxon>
        <taxon>Pseudomonadati</taxon>
        <taxon>Bacteroidota</taxon>
        <taxon>Flavobacteriia</taxon>
        <taxon>Flavobacteriales</taxon>
        <taxon>Flavobacteriaceae</taxon>
        <taxon>Flavobacterium</taxon>
    </lineage>
</organism>
<gene>
    <name evidence="4" type="ORF">DB895_12415</name>
</gene>
<comment type="caution">
    <text evidence="4">The sequence shown here is derived from an EMBL/GenBank/DDBJ whole genome shotgun (WGS) entry which is preliminary data.</text>
</comment>
<dbReference type="InterPro" id="IPR026444">
    <property type="entry name" value="Secre_tail"/>
</dbReference>
<name>A0A2U1JGW3_9FLAO</name>
<keyword evidence="1 2" id="KW-0732">Signal</keyword>
<dbReference type="AlphaFoldDB" id="A0A2U1JGW3"/>
<dbReference type="OrthoDB" id="974660at2"/>
<proteinExistence type="predicted"/>
<dbReference type="InterPro" id="IPR006626">
    <property type="entry name" value="PbH1"/>
</dbReference>
<evidence type="ECO:0000313" key="4">
    <source>
        <dbReference type="EMBL" id="PWA04178.1"/>
    </source>
</evidence>
<evidence type="ECO:0000313" key="5">
    <source>
        <dbReference type="Proteomes" id="UP000245449"/>
    </source>
</evidence>
<reference evidence="4 5" key="1">
    <citation type="submission" date="2018-04" db="EMBL/GenBank/DDBJ databases">
        <title>Flavobacterium sp. nov., isolated from glacier ice.</title>
        <authorList>
            <person name="Liu Q."/>
            <person name="Xin Y.-H."/>
        </authorList>
    </citation>
    <scope>NUCLEOTIDE SEQUENCE [LARGE SCALE GENOMIC DNA]</scope>
    <source>
        <strain evidence="4 5">RB1R5</strain>
    </source>
</reference>
<sequence>MNKYKKTTKKLLLCFILLISLMTFAQTDVSGPSFTNTVWSLSGSPYNLTGDVQIPNGISLTIESGVQINFNSDYEILIKGTLIANGTSNLPITFNGGISGKAMLMFKNTDLNNSKLSFIDFKGPKNALQLAQESEHQQDNTKNSGILNISDISLNNTRVQTNGYGTTAKLFIENATISSTTIIGVYPRSESIELKNCTITDCLVNSDSYNYGIIINECVAKNTQFSIGCCGANLKFLKSILSDSSILDGGGQPINGPVKIIESMLTNTPLNIPASEVEITGSTFNYNSSNGLVFGNGIFECSQITGNNLGTAIKLTGYNGYDIGKSIIISNSTIKDNSVGIDIINGNLITISNSNIYNNETFNIKNSSVKNIIATNNWWGTADTSIINSTIYDYYNNINFGVVNYNNSFNSLINNCSTLSIDTFLKNKKAIIYPNPNNGIVNIDLGSKEEVSINVFTLEGQLIYKIENIYTQFHQFELNQTSGLYIIEINTPKNKQYYKLIIK</sequence>
<evidence type="ECO:0000256" key="1">
    <source>
        <dbReference type="ARBA" id="ARBA00022729"/>
    </source>
</evidence>